<keyword evidence="7 8" id="KW-0411">Iron-sulfur</keyword>
<dbReference type="Pfam" id="PF01883">
    <property type="entry name" value="FeS_assembly_P"/>
    <property type="match status" value="1"/>
</dbReference>
<evidence type="ECO:0000313" key="10">
    <source>
        <dbReference type="EMBL" id="CAA9195906.1"/>
    </source>
</evidence>
<evidence type="ECO:0000256" key="1">
    <source>
        <dbReference type="ARBA" id="ARBA00007352"/>
    </source>
</evidence>
<dbReference type="RefSeq" id="WP_173964838.1">
    <property type="nucleotide sequence ID" value="NZ_BOVI01000006.1"/>
</dbReference>
<dbReference type="InterPro" id="IPR033756">
    <property type="entry name" value="YlxH/NBP35"/>
</dbReference>
<dbReference type="CDD" id="cd02037">
    <property type="entry name" value="Mrp_NBP35"/>
    <property type="match status" value="1"/>
</dbReference>
<dbReference type="GO" id="GO:0140663">
    <property type="term" value="F:ATP-dependent FeS chaperone activity"/>
    <property type="evidence" value="ECO:0007669"/>
    <property type="project" value="InterPro"/>
</dbReference>
<dbReference type="HAMAP" id="MF_02040">
    <property type="entry name" value="Mrp_NBP35"/>
    <property type="match status" value="1"/>
</dbReference>
<evidence type="ECO:0000256" key="4">
    <source>
        <dbReference type="ARBA" id="ARBA00022741"/>
    </source>
</evidence>
<evidence type="ECO:0000256" key="7">
    <source>
        <dbReference type="ARBA" id="ARBA00023014"/>
    </source>
</evidence>
<evidence type="ECO:0000256" key="3">
    <source>
        <dbReference type="ARBA" id="ARBA00022723"/>
    </source>
</evidence>
<dbReference type="Gene3D" id="3.40.50.300">
    <property type="entry name" value="P-loop containing nucleotide triphosphate hydrolases"/>
    <property type="match status" value="1"/>
</dbReference>
<dbReference type="PANTHER" id="PTHR42961:SF2">
    <property type="entry name" value="IRON-SULFUR PROTEIN NUBPL"/>
    <property type="match status" value="1"/>
</dbReference>
<dbReference type="AlphaFoldDB" id="A0A9W4X2U3"/>
<comment type="similarity">
    <text evidence="2">In the C-terminal section; belongs to the Mrp/NBP35 ATP-binding proteins family.</text>
</comment>
<comment type="subunit">
    <text evidence="8">Homodimer.</text>
</comment>
<keyword evidence="6 8" id="KW-0408">Iron</keyword>
<comment type="similarity">
    <text evidence="8">Belongs to the Mrp/NBP35 ATP-binding proteins family.</text>
</comment>
<dbReference type="GO" id="GO:0016226">
    <property type="term" value="P:iron-sulfur cluster assembly"/>
    <property type="evidence" value="ECO:0007669"/>
    <property type="project" value="InterPro"/>
</dbReference>
<reference evidence="10 12" key="1">
    <citation type="submission" date="2020-02" db="EMBL/GenBank/DDBJ databases">
        <authorList>
            <person name="Criscuolo A."/>
        </authorList>
    </citation>
    <scope>NUCLEOTIDE SEQUENCE [LARGE SCALE GENOMIC DNA]</scope>
    <source>
        <strain evidence="10">CECT7796</strain>
    </source>
</reference>
<dbReference type="SUPFAM" id="SSF117916">
    <property type="entry name" value="Fe-S cluster assembly (FSCA) domain-like"/>
    <property type="match status" value="1"/>
</dbReference>
<name>A0A9W4X2U3_9FLAO</name>
<dbReference type="InterPro" id="IPR000808">
    <property type="entry name" value="Mrp-like_CS"/>
</dbReference>
<evidence type="ECO:0000313" key="11">
    <source>
        <dbReference type="EMBL" id="CAI2766303.1"/>
    </source>
</evidence>
<dbReference type="KEGG" id="fcs:TRV642_1314"/>
<dbReference type="Proteomes" id="UP000474567">
    <property type="component" value="Unassembled WGS sequence"/>
</dbReference>
<dbReference type="InterPro" id="IPR034904">
    <property type="entry name" value="FSCA_dom_sf"/>
</dbReference>
<dbReference type="FunFam" id="3.40.50.300:FF:001119">
    <property type="entry name" value="Iron-sulfur cluster carrier protein"/>
    <property type="match status" value="1"/>
</dbReference>
<evidence type="ECO:0000256" key="6">
    <source>
        <dbReference type="ARBA" id="ARBA00023004"/>
    </source>
</evidence>
<dbReference type="Proteomes" id="UP001152749">
    <property type="component" value="Chromosome"/>
</dbReference>
<dbReference type="SUPFAM" id="SSF52540">
    <property type="entry name" value="P-loop containing nucleoside triphosphate hydrolases"/>
    <property type="match status" value="1"/>
</dbReference>
<reference evidence="11" key="2">
    <citation type="submission" date="2022-09" db="EMBL/GenBank/DDBJ databases">
        <authorList>
            <person name="Duchaud E."/>
        </authorList>
    </citation>
    <scope>NUCLEOTIDE SEQUENCE</scope>
    <source>
        <strain evidence="11">TRV642</strain>
    </source>
</reference>
<organism evidence="11 13">
    <name type="scientific">Flavobacterium collinsii</name>
    <dbReference type="NCBI Taxonomy" id="1114861"/>
    <lineage>
        <taxon>Bacteria</taxon>
        <taxon>Pseudomonadati</taxon>
        <taxon>Bacteroidota</taxon>
        <taxon>Flavobacteriia</taxon>
        <taxon>Flavobacteriales</taxon>
        <taxon>Flavobacteriaceae</taxon>
        <taxon>Flavobacterium</taxon>
    </lineage>
</organism>
<keyword evidence="8" id="KW-0378">Hydrolase</keyword>
<evidence type="ECO:0000259" key="9">
    <source>
        <dbReference type="Pfam" id="PF01883"/>
    </source>
</evidence>
<keyword evidence="12" id="KW-1185">Reference proteome</keyword>
<dbReference type="InterPro" id="IPR002744">
    <property type="entry name" value="MIP18-like"/>
</dbReference>
<gene>
    <name evidence="11" type="primary">mrp</name>
    <name evidence="10" type="synonym">apbC</name>
    <name evidence="10" type="ORF">FLACOL7796_00872</name>
    <name evidence="11" type="ORF">TRV642_1314</name>
</gene>
<comment type="similarity">
    <text evidence="1">In the N-terminal section; belongs to the MIP18 family.</text>
</comment>
<proteinExistence type="inferred from homology"/>
<keyword evidence="4 8" id="KW-0547">Nucleotide-binding</keyword>
<evidence type="ECO:0000256" key="8">
    <source>
        <dbReference type="HAMAP-Rule" id="MF_02040"/>
    </source>
</evidence>
<dbReference type="PANTHER" id="PTHR42961">
    <property type="entry name" value="IRON-SULFUR PROTEIN NUBPL"/>
    <property type="match status" value="1"/>
</dbReference>
<dbReference type="GO" id="GO:0051539">
    <property type="term" value="F:4 iron, 4 sulfur cluster binding"/>
    <property type="evidence" value="ECO:0007669"/>
    <property type="project" value="TreeGrafter"/>
</dbReference>
<accession>A0A9W4X2U3</accession>
<protein>
    <recommendedName>
        <fullName evidence="8">Iron-sulfur cluster carrier protein</fullName>
    </recommendedName>
</protein>
<evidence type="ECO:0000256" key="2">
    <source>
        <dbReference type="ARBA" id="ARBA00008205"/>
    </source>
</evidence>
<dbReference type="GO" id="GO:0005524">
    <property type="term" value="F:ATP binding"/>
    <property type="evidence" value="ECO:0007669"/>
    <property type="project" value="UniProtKB-UniRule"/>
</dbReference>
<dbReference type="InterPro" id="IPR044304">
    <property type="entry name" value="NUBPL-like"/>
</dbReference>
<dbReference type="InterPro" id="IPR027417">
    <property type="entry name" value="P-loop_NTPase"/>
</dbReference>
<sequence>MKLDRKEILKALETITIAGEGKNMVESGAVANVITFGDEVVVDLVLHTPAMHIKKRAEDDIKKTIHELVSPEAKIKVNIKVETPEKNEIKGRAIPGIKNIIAVASGKGGVGKSTVTANLAVTLAKMGFSVGVLDADIYGPSMPIMFDVENEKPVSIVVDGKSKMKPIESYEIKILSIGFFTAPSQAVIWRGPMAAKALNQMIFDADWGELDFMLIDLPPGTGDIHLSIMQSLPITGAVVVSTPQAVALADAKKGVAMFMQDNINVPVLGIIENMAYFTPAELPDNKYYIFGQEGAKNLAEDLNVPFLGEVPIVQSIREAGDYGRPAALQTASAIETVFEEITRNVVQETVNRNDSLPATEAIKITTMAGCSAVKKN</sequence>
<feature type="domain" description="MIP18 family-like" evidence="9">
    <location>
        <begin position="6"/>
        <end position="66"/>
    </location>
</feature>
<dbReference type="EMBL" id="CADCST010000064">
    <property type="protein sequence ID" value="CAA9195906.1"/>
    <property type="molecule type" value="Genomic_DNA"/>
</dbReference>
<evidence type="ECO:0000313" key="13">
    <source>
        <dbReference type="Proteomes" id="UP001152749"/>
    </source>
</evidence>
<dbReference type="GO" id="GO:0016887">
    <property type="term" value="F:ATP hydrolysis activity"/>
    <property type="evidence" value="ECO:0007669"/>
    <property type="project" value="UniProtKB-UniRule"/>
</dbReference>
<comment type="function">
    <text evidence="8">Binds and transfers iron-sulfur (Fe-S) clusters to target apoproteins. Can hydrolyze ATP.</text>
</comment>
<dbReference type="Gene3D" id="3.30.300.130">
    <property type="entry name" value="Fe-S cluster assembly (FSCA)"/>
    <property type="match status" value="1"/>
</dbReference>
<feature type="binding site" evidence="8">
    <location>
        <begin position="106"/>
        <end position="113"/>
    </location>
    <ligand>
        <name>ATP</name>
        <dbReference type="ChEBI" id="CHEBI:30616"/>
    </ligand>
</feature>
<keyword evidence="5 8" id="KW-0067">ATP-binding</keyword>
<evidence type="ECO:0000313" key="12">
    <source>
        <dbReference type="Proteomes" id="UP000474567"/>
    </source>
</evidence>
<dbReference type="PROSITE" id="PS01215">
    <property type="entry name" value="MRP"/>
    <property type="match status" value="1"/>
</dbReference>
<dbReference type="EMBL" id="OX336425">
    <property type="protein sequence ID" value="CAI2766303.1"/>
    <property type="molecule type" value="Genomic_DNA"/>
</dbReference>
<keyword evidence="3 8" id="KW-0479">Metal-binding</keyword>
<dbReference type="Pfam" id="PF10609">
    <property type="entry name" value="ParA"/>
    <property type="match status" value="1"/>
</dbReference>
<dbReference type="InterPro" id="IPR019591">
    <property type="entry name" value="Mrp/NBP35_ATP-bd"/>
</dbReference>
<evidence type="ECO:0000256" key="5">
    <source>
        <dbReference type="ARBA" id="ARBA00022840"/>
    </source>
</evidence>
<dbReference type="GO" id="GO:0046872">
    <property type="term" value="F:metal ion binding"/>
    <property type="evidence" value="ECO:0007669"/>
    <property type="project" value="UniProtKB-KW"/>
</dbReference>